<sequence>MSYEDKESLFLNSGSIVLDSNFYVLCEEKVVVEAAKDVSNVISYSQLLNCDKQLQVRAKNENGRIPYNNTISHSKSNQIKTVYMNKSQLAGSTNQIYPHSIRKKKAIK</sequence>
<dbReference type="EMBL" id="JAYMYR010000003">
    <property type="protein sequence ID" value="KAK7371814.1"/>
    <property type="molecule type" value="Genomic_DNA"/>
</dbReference>
<keyword evidence="2" id="KW-1185">Reference proteome</keyword>
<organism evidence="1 2">
    <name type="scientific">Phaseolus coccineus</name>
    <name type="common">Scarlet runner bean</name>
    <name type="synonym">Phaseolus multiflorus</name>
    <dbReference type="NCBI Taxonomy" id="3886"/>
    <lineage>
        <taxon>Eukaryota</taxon>
        <taxon>Viridiplantae</taxon>
        <taxon>Streptophyta</taxon>
        <taxon>Embryophyta</taxon>
        <taxon>Tracheophyta</taxon>
        <taxon>Spermatophyta</taxon>
        <taxon>Magnoliopsida</taxon>
        <taxon>eudicotyledons</taxon>
        <taxon>Gunneridae</taxon>
        <taxon>Pentapetalae</taxon>
        <taxon>rosids</taxon>
        <taxon>fabids</taxon>
        <taxon>Fabales</taxon>
        <taxon>Fabaceae</taxon>
        <taxon>Papilionoideae</taxon>
        <taxon>50 kb inversion clade</taxon>
        <taxon>NPAAA clade</taxon>
        <taxon>indigoferoid/millettioid clade</taxon>
        <taxon>Phaseoleae</taxon>
        <taxon>Phaseolus</taxon>
    </lineage>
</organism>
<proteinExistence type="predicted"/>
<protein>
    <submittedName>
        <fullName evidence="1">Uncharacterized protein</fullName>
    </submittedName>
</protein>
<evidence type="ECO:0000313" key="1">
    <source>
        <dbReference type="EMBL" id="KAK7371814.1"/>
    </source>
</evidence>
<dbReference type="Proteomes" id="UP001374584">
    <property type="component" value="Unassembled WGS sequence"/>
</dbReference>
<comment type="caution">
    <text evidence="1">The sequence shown here is derived from an EMBL/GenBank/DDBJ whole genome shotgun (WGS) entry which is preliminary data.</text>
</comment>
<dbReference type="AlphaFoldDB" id="A0AAN9NJN1"/>
<reference evidence="1 2" key="1">
    <citation type="submission" date="2024-01" db="EMBL/GenBank/DDBJ databases">
        <title>The genomes of 5 underutilized Papilionoideae crops provide insights into root nodulation and disease resistanc.</title>
        <authorList>
            <person name="Jiang F."/>
        </authorList>
    </citation>
    <scope>NUCLEOTIDE SEQUENCE [LARGE SCALE GENOMIC DNA]</scope>
    <source>
        <strain evidence="1">JINMINGXINNONG_FW02</strain>
        <tissue evidence="1">Leaves</tissue>
    </source>
</reference>
<evidence type="ECO:0000313" key="2">
    <source>
        <dbReference type="Proteomes" id="UP001374584"/>
    </source>
</evidence>
<name>A0AAN9NJN1_PHACN</name>
<accession>A0AAN9NJN1</accession>
<gene>
    <name evidence="1" type="ORF">VNO80_05179</name>
</gene>